<feature type="transmembrane region" description="Helical" evidence="10">
    <location>
        <begin position="162"/>
        <end position="180"/>
    </location>
</feature>
<dbReference type="NCBIfam" id="TIGR01511">
    <property type="entry name" value="ATPase-IB1_Cu"/>
    <property type="match status" value="1"/>
</dbReference>
<keyword evidence="3 10" id="KW-0812">Transmembrane</keyword>
<evidence type="ECO:0000256" key="9">
    <source>
        <dbReference type="ARBA" id="ARBA00023136"/>
    </source>
</evidence>
<evidence type="ECO:0000256" key="10">
    <source>
        <dbReference type="RuleBase" id="RU362081"/>
    </source>
</evidence>
<dbReference type="NCBIfam" id="TIGR01512">
    <property type="entry name" value="ATPase-IB2_Cd"/>
    <property type="match status" value="1"/>
</dbReference>
<gene>
    <name evidence="13" type="ORF">A8C56_00275</name>
</gene>
<feature type="transmembrane region" description="Helical" evidence="10">
    <location>
        <begin position="186"/>
        <end position="204"/>
    </location>
</feature>
<dbReference type="InterPro" id="IPR018303">
    <property type="entry name" value="ATPase_P-typ_P_site"/>
</dbReference>
<evidence type="ECO:0000256" key="1">
    <source>
        <dbReference type="ARBA" id="ARBA00004127"/>
    </source>
</evidence>
<evidence type="ECO:0000256" key="2">
    <source>
        <dbReference type="ARBA" id="ARBA00006024"/>
    </source>
</evidence>
<accession>A0A1A9HX05</accession>
<dbReference type="Pfam" id="PF00403">
    <property type="entry name" value="HMA"/>
    <property type="match status" value="1"/>
</dbReference>
<dbReference type="InterPro" id="IPR027256">
    <property type="entry name" value="P-typ_ATPase_IB"/>
</dbReference>
<evidence type="ECO:0000256" key="6">
    <source>
        <dbReference type="ARBA" id="ARBA00022840"/>
    </source>
</evidence>
<dbReference type="PROSITE" id="PS01047">
    <property type="entry name" value="HMA_1"/>
    <property type="match status" value="1"/>
</dbReference>
<dbReference type="AlphaFoldDB" id="A0A1A9HX05"/>
<dbReference type="InterPro" id="IPR017969">
    <property type="entry name" value="Heavy-metal-associated_CS"/>
</dbReference>
<dbReference type="EMBL" id="CP015772">
    <property type="protein sequence ID" value="ANH79615.1"/>
    <property type="molecule type" value="Genomic_DNA"/>
</dbReference>
<comment type="similarity">
    <text evidence="2 10">Belongs to the cation transport ATPase (P-type) (TC 3.A.3) family. Type IB subfamily.</text>
</comment>
<dbReference type="InterPro" id="IPR023298">
    <property type="entry name" value="ATPase_P-typ_TM_dom_sf"/>
</dbReference>
<dbReference type="GO" id="GO:0005507">
    <property type="term" value="F:copper ion binding"/>
    <property type="evidence" value="ECO:0007669"/>
    <property type="project" value="TreeGrafter"/>
</dbReference>
<dbReference type="PANTHER" id="PTHR43520">
    <property type="entry name" value="ATP7, ISOFORM B"/>
    <property type="match status" value="1"/>
</dbReference>
<organism evidence="13 14">
    <name type="scientific">Niabella ginsenosidivorans</name>
    <dbReference type="NCBI Taxonomy" id="1176587"/>
    <lineage>
        <taxon>Bacteria</taxon>
        <taxon>Pseudomonadati</taxon>
        <taxon>Bacteroidota</taxon>
        <taxon>Chitinophagia</taxon>
        <taxon>Chitinophagales</taxon>
        <taxon>Chitinophagaceae</taxon>
        <taxon>Niabella</taxon>
    </lineage>
</organism>
<protein>
    <submittedName>
        <fullName evidence="13">ATPase P</fullName>
    </submittedName>
</protein>
<dbReference type="PRINTS" id="PR00120">
    <property type="entry name" value="HATPASE"/>
</dbReference>
<keyword evidence="6 10" id="KW-0067">ATP-binding</keyword>
<dbReference type="GO" id="GO:0043682">
    <property type="term" value="F:P-type divalent copper transporter activity"/>
    <property type="evidence" value="ECO:0007669"/>
    <property type="project" value="TreeGrafter"/>
</dbReference>
<dbReference type="Gene3D" id="3.30.70.100">
    <property type="match status" value="1"/>
</dbReference>
<dbReference type="Pfam" id="PF00122">
    <property type="entry name" value="E1-E2_ATPase"/>
    <property type="match status" value="1"/>
</dbReference>
<feature type="transmembrane region" description="Helical" evidence="10">
    <location>
        <begin position="671"/>
        <end position="690"/>
    </location>
</feature>
<proteinExistence type="inferred from homology"/>
<dbReference type="InterPro" id="IPR023214">
    <property type="entry name" value="HAD_sf"/>
</dbReference>
<dbReference type="InterPro" id="IPR036412">
    <property type="entry name" value="HAD-like_sf"/>
</dbReference>
<dbReference type="KEGG" id="nia:A8C56_00275"/>
<dbReference type="Proteomes" id="UP000077667">
    <property type="component" value="Chromosome"/>
</dbReference>
<keyword evidence="7" id="KW-1278">Translocase</keyword>
<dbReference type="NCBIfam" id="TIGR01525">
    <property type="entry name" value="ATPase-IB_hvy"/>
    <property type="match status" value="1"/>
</dbReference>
<dbReference type="Gene3D" id="3.40.1110.10">
    <property type="entry name" value="Calcium-transporting ATPase, cytoplasmic domain N"/>
    <property type="match status" value="1"/>
</dbReference>
<dbReference type="SUPFAM" id="SSF81653">
    <property type="entry name" value="Calcium ATPase, transduction domain A"/>
    <property type="match status" value="1"/>
</dbReference>
<dbReference type="InterPro" id="IPR001757">
    <property type="entry name" value="P_typ_ATPase"/>
</dbReference>
<sequence>METNEKIKWTVEGMDCPTCALTINKYLEKEGMKNVKVNFATGAVSFDLTGTADEAELSKGISGLGYNVVANINEHNHTHTHSHEPAHGKNRAFLSTNMQRFWFCLPFTLILMLHMLPIMHGTWLMQPWVQLILTLPVLAAGLSYFGVSAIKSIRNRMPNMNVLVTIGALAAFVYSLYGTLTHQHAYIFYETAATVITLVFLGNYMEEHTVTSTQAQLKKLAQTQVVTANMIAYDQDHNENIFPVESNALRTGDLILIKNGEQVPADCKILWGDANVNEAIITGESIPVKKQSKDKLIGGSVLVDGTVKAQVTAVGKNTVMAGIVNMVYEAQGEKPPVQQMADKISTVFVPLVLLIALLTLIINWVILQDFTHALMRAIAVLVIACPCAMGLATPAAIAVGLGRGARNGVLFRNATTLERFKDIRQVVFDKTGTLTTGNFSICSYTVLDPAIEDDAFRSIVYSLEKYSNHPLAKSTASAWKTNKEIRWKNIREEKGLGMMAVDKEDNRYSAGSHAIAPGHTAEEHHNIYVTKNNQLIGTIDLKDELRPEAKQVVNYFHSKNIKTILLSGDRFSKAKQIADELGIDEVIAEKAPGEKLQIIGEKNAQVPTAMVGDGINDAPALARATIGISMSDASQIAMQTAQVVLTNHGLKHLPLAMGLGKHTYKTIKENLFWAFSYNIIAIPVAALGLLTPMFGALIMAFSDVVLAINSGRLAVKKVV</sequence>
<dbReference type="InterPro" id="IPR036163">
    <property type="entry name" value="HMA_dom_sf"/>
</dbReference>
<evidence type="ECO:0000259" key="11">
    <source>
        <dbReference type="Pfam" id="PF00122"/>
    </source>
</evidence>
<keyword evidence="10" id="KW-1003">Cell membrane</keyword>
<dbReference type="PANTHER" id="PTHR43520:SF8">
    <property type="entry name" value="P-TYPE CU(+) TRANSPORTER"/>
    <property type="match status" value="1"/>
</dbReference>
<dbReference type="SUPFAM" id="SSF81665">
    <property type="entry name" value="Calcium ATPase, transmembrane domain M"/>
    <property type="match status" value="1"/>
</dbReference>
<keyword evidence="4 10" id="KW-0479">Metal-binding</keyword>
<evidence type="ECO:0000256" key="4">
    <source>
        <dbReference type="ARBA" id="ARBA00022723"/>
    </source>
</evidence>
<dbReference type="InterPro" id="IPR059000">
    <property type="entry name" value="ATPase_P-type_domA"/>
</dbReference>
<dbReference type="Pfam" id="PF00702">
    <property type="entry name" value="Hydrolase"/>
    <property type="match status" value="1"/>
</dbReference>
<evidence type="ECO:0000259" key="12">
    <source>
        <dbReference type="Pfam" id="PF00403"/>
    </source>
</evidence>
<dbReference type="InterPro" id="IPR006121">
    <property type="entry name" value="HMA_dom"/>
</dbReference>
<dbReference type="OrthoDB" id="614385at2"/>
<feature type="domain" description="P-type ATPase A" evidence="11">
    <location>
        <begin position="240"/>
        <end position="327"/>
    </location>
</feature>
<dbReference type="NCBIfam" id="TIGR01494">
    <property type="entry name" value="ATPase_P-type"/>
    <property type="match status" value="1"/>
</dbReference>
<keyword evidence="5 10" id="KW-0547">Nucleotide-binding</keyword>
<feature type="domain" description="HMA" evidence="12">
    <location>
        <begin position="10"/>
        <end position="66"/>
    </location>
</feature>
<name>A0A1A9HX05_9BACT</name>
<feature type="transmembrane region" description="Helical" evidence="10">
    <location>
        <begin position="128"/>
        <end position="150"/>
    </location>
</feature>
<keyword evidence="14" id="KW-1185">Reference proteome</keyword>
<dbReference type="GO" id="GO:0055070">
    <property type="term" value="P:copper ion homeostasis"/>
    <property type="evidence" value="ECO:0007669"/>
    <property type="project" value="TreeGrafter"/>
</dbReference>
<dbReference type="InterPro" id="IPR008250">
    <property type="entry name" value="ATPase_P-typ_transduc_dom_A_sf"/>
</dbReference>
<dbReference type="RefSeq" id="WP_067750565.1">
    <property type="nucleotide sequence ID" value="NZ_CP015772.1"/>
</dbReference>
<feature type="transmembrane region" description="Helical" evidence="10">
    <location>
        <begin position="344"/>
        <end position="366"/>
    </location>
</feature>
<keyword evidence="9 10" id="KW-0472">Membrane</keyword>
<reference evidence="13 14" key="1">
    <citation type="submission" date="2016-05" db="EMBL/GenBank/DDBJ databases">
        <title>Niabella ginsenosidivorans BS26 whole genome sequencing.</title>
        <authorList>
            <person name="Im W.T."/>
            <person name="Siddiqi M.Z."/>
        </authorList>
    </citation>
    <scope>NUCLEOTIDE SEQUENCE [LARGE SCALE GENOMIC DNA]</scope>
    <source>
        <strain evidence="13 14">BS26</strain>
    </source>
</reference>
<dbReference type="PROSITE" id="PS00154">
    <property type="entry name" value="ATPASE_E1_E2"/>
    <property type="match status" value="1"/>
</dbReference>
<dbReference type="Gene3D" id="3.40.50.1000">
    <property type="entry name" value="HAD superfamily/HAD-like"/>
    <property type="match status" value="1"/>
</dbReference>
<dbReference type="GO" id="GO:0016887">
    <property type="term" value="F:ATP hydrolysis activity"/>
    <property type="evidence" value="ECO:0007669"/>
    <property type="project" value="InterPro"/>
</dbReference>
<dbReference type="InterPro" id="IPR023299">
    <property type="entry name" value="ATPase_P-typ_cyto_dom_N"/>
</dbReference>
<dbReference type="STRING" id="1176587.A8C56_00275"/>
<evidence type="ECO:0000256" key="7">
    <source>
        <dbReference type="ARBA" id="ARBA00022967"/>
    </source>
</evidence>
<dbReference type="CDD" id="cd00371">
    <property type="entry name" value="HMA"/>
    <property type="match status" value="1"/>
</dbReference>
<evidence type="ECO:0000256" key="8">
    <source>
        <dbReference type="ARBA" id="ARBA00022989"/>
    </source>
</evidence>
<dbReference type="Gene3D" id="2.70.150.10">
    <property type="entry name" value="Calcium-transporting ATPase, cytoplasmic transduction domain A"/>
    <property type="match status" value="1"/>
</dbReference>
<dbReference type="SUPFAM" id="SSF55008">
    <property type="entry name" value="HMA, heavy metal-associated domain"/>
    <property type="match status" value="1"/>
</dbReference>
<evidence type="ECO:0000313" key="13">
    <source>
        <dbReference type="EMBL" id="ANH79615.1"/>
    </source>
</evidence>
<dbReference type="SUPFAM" id="SSF56784">
    <property type="entry name" value="HAD-like"/>
    <property type="match status" value="1"/>
</dbReference>
<dbReference type="GO" id="GO:0012505">
    <property type="term" value="C:endomembrane system"/>
    <property type="evidence" value="ECO:0007669"/>
    <property type="project" value="UniProtKB-SubCell"/>
</dbReference>
<keyword evidence="8 10" id="KW-1133">Transmembrane helix</keyword>
<dbReference type="PRINTS" id="PR00119">
    <property type="entry name" value="CATATPASE"/>
</dbReference>
<dbReference type="GO" id="GO:0005524">
    <property type="term" value="F:ATP binding"/>
    <property type="evidence" value="ECO:0007669"/>
    <property type="project" value="UniProtKB-UniRule"/>
</dbReference>
<comment type="subcellular location">
    <subcellularLocation>
        <location evidence="10">Cell membrane</location>
    </subcellularLocation>
    <subcellularLocation>
        <location evidence="1">Endomembrane system</location>
        <topology evidence="1">Multi-pass membrane protein</topology>
    </subcellularLocation>
</comment>
<evidence type="ECO:0000313" key="14">
    <source>
        <dbReference type="Proteomes" id="UP000077667"/>
    </source>
</evidence>
<feature type="transmembrane region" description="Helical" evidence="10">
    <location>
        <begin position="378"/>
        <end position="402"/>
    </location>
</feature>
<evidence type="ECO:0000256" key="3">
    <source>
        <dbReference type="ARBA" id="ARBA00022692"/>
    </source>
</evidence>
<evidence type="ECO:0000256" key="5">
    <source>
        <dbReference type="ARBA" id="ARBA00022741"/>
    </source>
</evidence>
<feature type="transmembrane region" description="Helical" evidence="10">
    <location>
        <begin position="101"/>
        <end position="122"/>
    </location>
</feature>
<dbReference type="GO" id="GO:0005886">
    <property type="term" value="C:plasma membrane"/>
    <property type="evidence" value="ECO:0007669"/>
    <property type="project" value="UniProtKB-SubCell"/>
</dbReference>